<proteinExistence type="predicted"/>
<accession>A0ABU9YSB7</accession>
<reference evidence="2 3" key="1">
    <citation type="submission" date="2024-03" db="EMBL/GenBank/DDBJ databases">
        <title>High-quality draft genome sequencing of Tistrella sp. BH-R2-4.</title>
        <authorList>
            <person name="Dong C."/>
        </authorList>
    </citation>
    <scope>NUCLEOTIDE SEQUENCE [LARGE SCALE GENOMIC DNA]</scope>
    <source>
        <strain evidence="2 3">BH-R2-4</strain>
    </source>
</reference>
<dbReference type="EMBL" id="JBBKTW010000013">
    <property type="protein sequence ID" value="MEN2991717.1"/>
    <property type="molecule type" value="Genomic_DNA"/>
</dbReference>
<feature type="transmembrane region" description="Helical" evidence="1">
    <location>
        <begin position="86"/>
        <end position="108"/>
    </location>
</feature>
<keyword evidence="1" id="KW-0812">Transmembrane</keyword>
<dbReference type="Proteomes" id="UP001413721">
    <property type="component" value="Unassembled WGS sequence"/>
</dbReference>
<protein>
    <submittedName>
        <fullName evidence="2">Uncharacterized protein</fullName>
    </submittedName>
</protein>
<sequence length="144" mass="15218">MDAIEETRKDQRINFLIAAGFGISPSLAHFIVALPILSGVVNAPETAPISEQNWLGHLIFAGLSIAAGVFVNLLKHGGAANRISRICAFLLITFTAMLWIFFGMLAVAKGAPPAALWAMAALLVGVVVICAYILDMEIAVAQSV</sequence>
<evidence type="ECO:0000256" key="1">
    <source>
        <dbReference type="SAM" id="Phobius"/>
    </source>
</evidence>
<keyword evidence="1" id="KW-1133">Transmembrane helix</keyword>
<evidence type="ECO:0000313" key="2">
    <source>
        <dbReference type="EMBL" id="MEN2991717.1"/>
    </source>
</evidence>
<name>A0ABU9YSB7_9PROT</name>
<feature type="transmembrane region" description="Helical" evidence="1">
    <location>
        <begin position="54"/>
        <end position="74"/>
    </location>
</feature>
<evidence type="ECO:0000313" key="3">
    <source>
        <dbReference type="Proteomes" id="UP001413721"/>
    </source>
</evidence>
<comment type="caution">
    <text evidence="2">The sequence shown here is derived from an EMBL/GenBank/DDBJ whole genome shotgun (WGS) entry which is preliminary data.</text>
</comment>
<keyword evidence="1" id="KW-0472">Membrane</keyword>
<feature type="transmembrane region" description="Helical" evidence="1">
    <location>
        <begin position="12"/>
        <end position="34"/>
    </location>
</feature>
<keyword evidence="3" id="KW-1185">Reference proteome</keyword>
<feature type="transmembrane region" description="Helical" evidence="1">
    <location>
        <begin position="114"/>
        <end position="134"/>
    </location>
</feature>
<dbReference type="RefSeq" id="WP_345935896.1">
    <property type="nucleotide sequence ID" value="NZ_JBBKTV010000016.1"/>
</dbReference>
<gene>
    <name evidence="2" type="ORF">WG926_25620</name>
</gene>
<organism evidence="2 3">
    <name type="scientific">Tistrella arctica</name>
    <dbReference type="NCBI Taxonomy" id="3133430"/>
    <lineage>
        <taxon>Bacteria</taxon>
        <taxon>Pseudomonadati</taxon>
        <taxon>Pseudomonadota</taxon>
        <taxon>Alphaproteobacteria</taxon>
        <taxon>Geminicoccales</taxon>
        <taxon>Geminicoccaceae</taxon>
        <taxon>Tistrella</taxon>
    </lineage>
</organism>